<protein>
    <submittedName>
        <fullName evidence="16">FAD/NAD(P)-binding oxidoreductase</fullName>
    </submittedName>
</protein>
<comment type="pathway">
    <text evidence="4">Nitrogen metabolism; nitrate reduction (assimilation).</text>
</comment>
<dbReference type="GO" id="GO:0016491">
    <property type="term" value="F:oxidoreductase activity"/>
    <property type="evidence" value="ECO:0007669"/>
    <property type="project" value="UniProtKB-KW"/>
</dbReference>
<organism evidence="16 17">
    <name type="scientific">Amycolatopsis bartoniae</name>
    <dbReference type="NCBI Taxonomy" id="941986"/>
    <lineage>
        <taxon>Bacteria</taxon>
        <taxon>Bacillati</taxon>
        <taxon>Actinomycetota</taxon>
        <taxon>Actinomycetes</taxon>
        <taxon>Pseudonocardiales</taxon>
        <taxon>Pseudonocardiaceae</taxon>
        <taxon>Amycolatopsis</taxon>
    </lineage>
</organism>
<name>A0A8H9M8I9_9PSEU</name>
<comment type="cofactor">
    <cofactor evidence="1">
        <name>siroheme</name>
        <dbReference type="ChEBI" id="CHEBI:60052"/>
    </cofactor>
</comment>
<dbReference type="Gene3D" id="3.30.390.30">
    <property type="match status" value="1"/>
</dbReference>
<feature type="domain" description="BFD-like [2Fe-2S]-binding" evidence="13">
    <location>
        <begin position="422"/>
        <end position="465"/>
    </location>
</feature>
<evidence type="ECO:0000256" key="8">
    <source>
        <dbReference type="ARBA" id="ARBA00022723"/>
    </source>
</evidence>
<dbReference type="Proteomes" id="UP000658656">
    <property type="component" value="Unassembled WGS sequence"/>
</dbReference>
<dbReference type="InterPro" id="IPR052034">
    <property type="entry name" value="NasD-like"/>
</dbReference>
<dbReference type="EMBL" id="BNAV01000001">
    <property type="protein sequence ID" value="GHF41749.1"/>
    <property type="molecule type" value="Genomic_DNA"/>
</dbReference>
<evidence type="ECO:0000256" key="1">
    <source>
        <dbReference type="ARBA" id="ARBA00001929"/>
    </source>
</evidence>
<evidence type="ECO:0000256" key="4">
    <source>
        <dbReference type="ARBA" id="ARBA00005096"/>
    </source>
</evidence>
<keyword evidence="8" id="KW-0479">Metal-binding</keyword>
<dbReference type="RefSeq" id="WP_145934625.1">
    <property type="nucleotide sequence ID" value="NZ_BNAV01000001.1"/>
</dbReference>
<gene>
    <name evidence="16" type="primary">nasC</name>
    <name evidence="16" type="ORF">GCM10017566_14040</name>
</gene>
<comment type="similarity">
    <text evidence="5">Belongs to the nitrite and sulfite reductase 4Fe-4S domain family.</text>
</comment>
<keyword evidence="9" id="KW-0274">FAD</keyword>
<comment type="cofactor">
    <cofactor evidence="3">
        <name>FAD</name>
        <dbReference type="ChEBI" id="CHEBI:57692"/>
    </cofactor>
</comment>
<evidence type="ECO:0000259" key="13">
    <source>
        <dbReference type="Pfam" id="PF04324"/>
    </source>
</evidence>
<accession>A0A8H9M8I9</accession>
<dbReference type="InterPro" id="IPR023753">
    <property type="entry name" value="FAD/NAD-binding_dom"/>
</dbReference>
<dbReference type="OrthoDB" id="9768666at2"/>
<evidence type="ECO:0000259" key="14">
    <source>
        <dbReference type="Pfam" id="PF07992"/>
    </source>
</evidence>
<feature type="domain" description="NADH-rubredoxin oxidoreductase C-terminal" evidence="15">
    <location>
        <begin position="320"/>
        <end position="387"/>
    </location>
</feature>
<proteinExistence type="inferred from homology"/>
<keyword evidence="6" id="KW-0349">Heme</keyword>
<reference evidence="16" key="1">
    <citation type="journal article" date="2014" name="Int. J. Syst. Evol. Microbiol.">
        <title>Complete genome sequence of Corynebacterium casei LMG S-19264T (=DSM 44701T), isolated from a smear-ripened cheese.</title>
        <authorList>
            <consortium name="US DOE Joint Genome Institute (JGI-PGF)"/>
            <person name="Walter F."/>
            <person name="Albersmeier A."/>
            <person name="Kalinowski J."/>
            <person name="Ruckert C."/>
        </authorList>
    </citation>
    <scope>NUCLEOTIDE SEQUENCE</scope>
    <source>
        <strain evidence="16">CGMCC 4.7679</strain>
    </source>
</reference>
<dbReference type="AlphaFoldDB" id="A0A8H9M8I9"/>
<reference evidence="16" key="2">
    <citation type="submission" date="2020-09" db="EMBL/GenBank/DDBJ databases">
        <authorList>
            <person name="Sun Q."/>
            <person name="Zhou Y."/>
        </authorList>
    </citation>
    <scope>NUCLEOTIDE SEQUENCE</scope>
    <source>
        <strain evidence="16">CGMCC 4.7679</strain>
    </source>
</reference>
<evidence type="ECO:0000256" key="5">
    <source>
        <dbReference type="ARBA" id="ARBA00010429"/>
    </source>
</evidence>
<dbReference type="Pfam" id="PF04324">
    <property type="entry name" value="Fer2_BFD"/>
    <property type="match status" value="1"/>
</dbReference>
<evidence type="ECO:0000256" key="6">
    <source>
        <dbReference type="ARBA" id="ARBA00022617"/>
    </source>
</evidence>
<evidence type="ECO:0000256" key="12">
    <source>
        <dbReference type="ARBA" id="ARBA00023014"/>
    </source>
</evidence>
<keyword evidence="17" id="KW-1185">Reference proteome</keyword>
<dbReference type="InterPro" id="IPR041854">
    <property type="entry name" value="BFD-like_2Fe2S-bd_dom_sf"/>
</dbReference>
<dbReference type="GO" id="GO:0046872">
    <property type="term" value="F:metal ion binding"/>
    <property type="evidence" value="ECO:0007669"/>
    <property type="project" value="UniProtKB-KW"/>
</dbReference>
<dbReference type="PANTHER" id="PTHR43809:SF1">
    <property type="entry name" value="NITRITE REDUCTASE (NADH) LARGE SUBUNIT"/>
    <property type="match status" value="1"/>
</dbReference>
<evidence type="ECO:0000259" key="15">
    <source>
        <dbReference type="Pfam" id="PF18267"/>
    </source>
</evidence>
<dbReference type="Pfam" id="PF18267">
    <property type="entry name" value="Rubredoxin_C"/>
    <property type="match status" value="1"/>
</dbReference>
<dbReference type="GO" id="GO:0051536">
    <property type="term" value="F:iron-sulfur cluster binding"/>
    <property type="evidence" value="ECO:0007669"/>
    <property type="project" value="UniProtKB-KW"/>
</dbReference>
<evidence type="ECO:0000256" key="10">
    <source>
        <dbReference type="ARBA" id="ARBA00023002"/>
    </source>
</evidence>
<evidence type="ECO:0000313" key="17">
    <source>
        <dbReference type="Proteomes" id="UP000658656"/>
    </source>
</evidence>
<sequence length="477" mass="50672">MIETVLVGYGMAGARFAEEVRRRDPHGERVSLTVLGEEPQHAYNRILLSDVVAGALPGHRLRLQDERWAAQHAVDLRRGVRVSSVDRVRHRVTTDDGTVLPYDRLVLATGARPVVPDVQGLLTESGALAEGVTTFRTLEDCHRIVALAGRGTPAVVLGGGPLGLEVARGLAGRGCEVTVVHPREHLMERQLDENAARLLRRELESLGIAFRLGAPAAGYLPGAGVKLADGQRVPAELLVISAGVRADTALAAAAGLTVDRGVVVDDELTTSDRDISALGDCAQHPGGGHGLVEPAWQQAAVLADLLTGHEPAARYRGARPVLRLKARGVDLASLGEVHVPVHAQDAEVVRVEDPARGRYAKLVLRDERVAGAILLGSPDAAATITQLYDRGTPAPADRLALLLGRALPAEAQGPEHLPPSAVVCRCNSVDKEQLVTAWRKGARDVEELASTTRATTGCGSCTDNVCRLAEWLERESA</sequence>
<dbReference type="Gene3D" id="3.50.50.60">
    <property type="entry name" value="FAD/NAD(P)-binding domain"/>
    <property type="match status" value="2"/>
</dbReference>
<keyword evidence="10" id="KW-0560">Oxidoreductase</keyword>
<evidence type="ECO:0000313" key="16">
    <source>
        <dbReference type="EMBL" id="GHF41749.1"/>
    </source>
</evidence>
<dbReference type="PANTHER" id="PTHR43809">
    <property type="entry name" value="NITRITE REDUCTASE (NADH) LARGE SUBUNIT"/>
    <property type="match status" value="1"/>
</dbReference>
<evidence type="ECO:0000256" key="7">
    <source>
        <dbReference type="ARBA" id="ARBA00022630"/>
    </source>
</evidence>
<dbReference type="InterPro" id="IPR007419">
    <property type="entry name" value="BFD-like_2Fe2S-bd_dom"/>
</dbReference>
<dbReference type="Pfam" id="PF07992">
    <property type="entry name" value="Pyr_redox_2"/>
    <property type="match status" value="1"/>
</dbReference>
<keyword evidence="12" id="KW-0411">Iron-sulfur</keyword>
<dbReference type="PRINTS" id="PR00411">
    <property type="entry name" value="PNDRDTASEI"/>
</dbReference>
<dbReference type="PRINTS" id="PR00368">
    <property type="entry name" value="FADPNR"/>
</dbReference>
<evidence type="ECO:0000256" key="3">
    <source>
        <dbReference type="ARBA" id="ARBA00001974"/>
    </source>
</evidence>
<comment type="caution">
    <text evidence="16">The sequence shown here is derived from an EMBL/GenBank/DDBJ whole genome shotgun (WGS) entry which is preliminary data.</text>
</comment>
<evidence type="ECO:0000256" key="9">
    <source>
        <dbReference type="ARBA" id="ARBA00022827"/>
    </source>
</evidence>
<dbReference type="SUPFAM" id="SSF51905">
    <property type="entry name" value="FAD/NAD(P)-binding domain"/>
    <property type="match status" value="2"/>
</dbReference>
<feature type="domain" description="FAD/NAD(P)-binding" evidence="14">
    <location>
        <begin position="4"/>
        <end position="299"/>
    </location>
</feature>
<dbReference type="InterPro" id="IPR016156">
    <property type="entry name" value="FAD/NAD-linked_Rdtase_dimer_sf"/>
</dbReference>
<dbReference type="InterPro" id="IPR041575">
    <property type="entry name" value="Rubredoxin_C"/>
</dbReference>
<evidence type="ECO:0000256" key="11">
    <source>
        <dbReference type="ARBA" id="ARBA00023004"/>
    </source>
</evidence>
<keyword evidence="11" id="KW-0408">Iron</keyword>
<evidence type="ECO:0000256" key="2">
    <source>
        <dbReference type="ARBA" id="ARBA00001966"/>
    </source>
</evidence>
<comment type="cofactor">
    <cofactor evidence="2">
        <name>[4Fe-4S] cluster</name>
        <dbReference type="ChEBI" id="CHEBI:49883"/>
    </cofactor>
</comment>
<keyword evidence="7" id="KW-0285">Flavoprotein</keyword>
<dbReference type="InterPro" id="IPR036188">
    <property type="entry name" value="FAD/NAD-bd_sf"/>
</dbReference>
<dbReference type="Gene3D" id="1.10.10.1100">
    <property type="entry name" value="BFD-like [2Fe-2S]-binding domain"/>
    <property type="match status" value="1"/>
</dbReference>